<dbReference type="RefSeq" id="WP_189000253.1">
    <property type="nucleotide sequence ID" value="NZ_BMOD01000002.1"/>
</dbReference>
<dbReference type="Proteomes" id="UP000632222">
    <property type="component" value="Unassembled WGS sequence"/>
</dbReference>
<proteinExistence type="predicted"/>
<comment type="caution">
    <text evidence="7">The sequence shown here is derived from an EMBL/GenBank/DDBJ whole genome shotgun (WGS) entry which is preliminary data.</text>
</comment>
<dbReference type="CDD" id="cd07995">
    <property type="entry name" value="TPK"/>
    <property type="match status" value="1"/>
</dbReference>
<dbReference type="EMBL" id="BMOD01000002">
    <property type="protein sequence ID" value="GGJ24346.1"/>
    <property type="molecule type" value="Genomic_DNA"/>
</dbReference>
<dbReference type="SUPFAM" id="SSF63999">
    <property type="entry name" value="Thiamin pyrophosphokinase, catalytic domain"/>
    <property type="match status" value="1"/>
</dbReference>
<dbReference type="Gene3D" id="3.40.50.10240">
    <property type="entry name" value="Thiamin pyrophosphokinase, catalytic domain"/>
    <property type="match status" value="1"/>
</dbReference>
<dbReference type="SUPFAM" id="SSF63862">
    <property type="entry name" value="Thiamin pyrophosphokinase, substrate-binding domain"/>
    <property type="match status" value="1"/>
</dbReference>
<evidence type="ECO:0000256" key="5">
    <source>
        <dbReference type="NCBIfam" id="TIGR01378"/>
    </source>
</evidence>
<reference evidence="8" key="1">
    <citation type="journal article" date="2019" name="Int. J. Syst. Evol. Microbiol.">
        <title>The Global Catalogue of Microorganisms (GCM) 10K type strain sequencing project: providing services to taxonomists for standard genome sequencing and annotation.</title>
        <authorList>
            <consortium name="The Broad Institute Genomics Platform"/>
            <consortium name="The Broad Institute Genome Sequencing Center for Infectious Disease"/>
            <person name="Wu L."/>
            <person name="Ma J."/>
        </authorList>
    </citation>
    <scope>NUCLEOTIDE SEQUENCE [LARGE SCALE GENOMIC DNA]</scope>
    <source>
        <strain evidence="8">JCM 14370</strain>
    </source>
</reference>
<evidence type="ECO:0000259" key="6">
    <source>
        <dbReference type="SMART" id="SM00983"/>
    </source>
</evidence>
<keyword evidence="3" id="KW-0418">Kinase</keyword>
<dbReference type="PANTHER" id="PTHR41299">
    <property type="entry name" value="THIAMINE PYROPHOSPHOKINASE"/>
    <property type="match status" value="1"/>
</dbReference>
<keyword evidence="8" id="KW-1185">Reference proteome</keyword>
<sequence>MICYVLINGELHPTEHMQQVLKTHPTDLVVVADGGIQHVKTLGVRPDVWLGDFDSAPPETLLDHPDLQRIPYPTNKDLLDSEIALEYALEKGAKTIIVWGALGGRTDHTLAVMLLATRYPHIDLMLHSGTESVHPLHPHHPLVLHTVPEQTLSVLAVLPLHHLNIRGVRWELFDAHVERGSGWTMSNVAVQHQVKVWCTAGLGLVVVQHT</sequence>
<dbReference type="InterPro" id="IPR036371">
    <property type="entry name" value="TPK_B1-bd_sf"/>
</dbReference>
<keyword evidence="1" id="KW-0808">Transferase</keyword>
<dbReference type="NCBIfam" id="TIGR01378">
    <property type="entry name" value="thi_PPkinase"/>
    <property type="match status" value="1"/>
</dbReference>
<keyword evidence="2" id="KW-0547">Nucleotide-binding</keyword>
<name>A0ABQ2CVC3_9DEIO</name>
<dbReference type="InterPro" id="IPR007371">
    <property type="entry name" value="TPK_catalytic"/>
</dbReference>
<feature type="domain" description="Thiamin pyrophosphokinase thiamin-binding" evidence="6">
    <location>
        <begin position="139"/>
        <end position="202"/>
    </location>
</feature>
<evidence type="ECO:0000256" key="3">
    <source>
        <dbReference type="ARBA" id="ARBA00022777"/>
    </source>
</evidence>
<evidence type="ECO:0000256" key="2">
    <source>
        <dbReference type="ARBA" id="ARBA00022741"/>
    </source>
</evidence>
<dbReference type="PANTHER" id="PTHR41299:SF1">
    <property type="entry name" value="THIAMINE PYROPHOSPHOKINASE"/>
    <property type="match status" value="1"/>
</dbReference>
<dbReference type="SMART" id="SM00983">
    <property type="entry name" value="TPK_B1_binding"/>
    <property type="match status" value="1"/>
</dbReference>
<keyword evidence="4" id="KW-0067">ATP-binding</keyword>
<dbReference type="EC" id="2.7.6.2" evidence="5"/>
<dbReference type="Pfam" id="PF04263">
    <property type="entry name" value="TPK_catalytic"/>
    <property type="match status" value="1"/>
</dbReference>
<evidence type="ECO:0000256" key="1">
    <source>
        <dbReference type="ARBA" id="ARBA00022679"/>
    </source>
</evidence>
<dbReference type="InterPro" id="IPR006282">
    <property type="entry name" value="Thi_PPkinase"/>
</dbReference>
<dbReference type="Pfam" id="PF04265">
    <property type="entry name" value="TPK_B1_binding"/>
    <property type="match status" value="1"/>
</dbReference>
<gene>
    <name evidence="7" type="ORF">GCM10008938_08130</name>
</gene>
<dbReference type="InterPro" id="IPR053149">
    <property type="entry name" value="TPK"/>
</dbReference>
<organism evidence="7 8">
    <name type="scientific">Deinococcus roseus</name>
    <dbReference type="NCBI Taxonomy" id="392414"/>
    <lineage>
        <taxon>Bacteria</taxon>
        <taxon>Thermotogati</taxon>
        <taxon>Deinococcota</taxon>
        <taxon>Deinococci</taxon>
        <taxon>Deinococcales</taxon>
        <taxon>Deinococcaceae</taxon>
        <taxon>Deinococcus</taxon>
    </lineage>
</organism>
<evidence type="ECO:0000313" key="8">
    <source>
        <dbReference type="Proteomes" id="UP000632222"/>
    </source>
</evidence>
<protein>
    <recommendedName>
        <fullName evidence="5">Thiamine diphosphokinase</fullName>
        <ecNumber evidence="5">2.7.6.2</ecNumber>
    </recommendedName>
</protein>
<dbReference type="InterPro" id="IPR036759">
    <property type="entry name" value="TPK_catalytic_sf"/>
</dbReference>
<accession>A0ABQ2CVC3</accession>
<evidence type="ECO:0000256" key="4">
    <source>
        <dbReference type="ARBA" id="ARBA00022840"/>
    </source>
</evidence>
<evidence type="ECO:0000313" key="7">
    <source>
        <dbReference type="EMBL" id="GGJ24346.1"/>
    </source>
</evidence>
<dbReference type="InterPro" id="IPR007373">
    <property type="entry name" value="Thiamin_PyroPKinase_B1-bd"/>
</dbReference>